<reference evidence="11 12" key="1">
    <citation type="submission" date="2021-06" db="EMBL/GenBank/DDBJ databases">
        <title>Caerostris extrusa draft genome.</title>
        <authorList>
            <person name="Kono N."/>
            <person name="Arakawa K."/>
        </authorList>
    </citation>
    <scope>NUCLEOTIDE SEQUENCE [LARGE SCALE GENOMIC DNA]</scope>
</reference>
<evidence type="ECO:0000256" key="9">
    <source>
        <dbReference type="SAM" id="Phobius"/>
    </source>
</evidence>
<evidence type="ECO:0000256" key="8">
    <source>
        <dbReference type="ARBA" id="ARBA00023180"/>
    </source>
</evidence>
<dbReference type="EMBL" id="BPLR01002639">
    <property type="protein sequence ID" value="GIX75986.1"/>
    <property type="molecule type" value="Genomic_DNA"/>
</dbReference>
<accession>A0AAV4MX92</accession>
<keyword evidence="3" id="KW-1003">Cell membrane</keyword>
<protein>
    <submittedName>
        <fullName evidence="11">Lig_chan-Glu_bd domain-containing protein</fullName>
    </submittedName>
</protein>
<sequence>MNFPKFIKVVATESERCSITYSEDGPVASGVDIKLIDLLAQALNFQYTVHVPTDGGGYGAPNKKMVPGTPYSTLEKTFATTLPKHVSKNLVFLLPFQLELWIAILILFAIVPNTLRQILFQRLEETRFHFSCKKTSEKQTEQTSYRIFHGSWLLVKMVLCFSYTAVILSFLTVQPMQKGVKNIHELANAVENENFEFYAVKGSVTVDNMISSESEDLRKIGLANKRYGWKE</sequence>
<evidence type="ECO:0000256" key="7">
    <source>
        <dbReference type="ARBA" id="ARBA00023170"/>
    </source>
</evidence>
<dbReference type="Gene3D" id="1.10.287.70">
    <property type="match status" value="1"/>
</dbReference>
<feature type="transmembrane region" description="Helical" evidence="9">
    <location>
        <begin position="90"/>
        <end position="111"/>
    </location>
</feature>
<feature type="transmembrane region" description="Helical" evidence="9">
    <location>
        <begin position="153"/>
        <end position="173"/>
    </location>
</feature>
<dbReference type="GO" id="GO:0005886">
    <property type="term" value="C:plasma membrane"/>
    <property type="evidence" value="ECO:0007669"/>
    <property type="project" value="UniProtKB-SubCell"/>
</dbReference>
<dbReference type="AlphaFoldDB" id="A0AAV4MX92"/>
<keyword evidence="12" id="KW-1185">Reference proteome</keyword>
<organism evidence="11 12">
    <name type="scientific">Caerostris extrusa</name>
    <name type="common">Bark spider</name>
    <name type="synonym">Caerostris bankana</name>
    <dbReference type="NCBI Taxonomy" id="172846"/>
    <lineage>
        <taxon>Eukaryota</taxon>
        <taxon>Metazoa</taxon>
        <taxon>Ecdysozoa</taxon>
        <taxon>Arthropoda</taxon>
        <taxon>Chelicerata</taxon>
        <taxon>Arachnida</taxon>
        <taxon>Araneae</taxon>
        <taxon>Araneomorphae</taxon>
        <taxon>Entelegynae</taxon>
        <taxon>Araneoidea</taxon>
        <taxon>Araneidae</taxon>
        <taxon>Caerostris</taxon>
    </lineage>
</organism>
<keyword evidence="7" id="KW-0675">Receptor</keyword>
<evidence type="ECO:0000256" key="5">
    <source>
        <dbReference type="ARBA" id="ARBA00022989"/>
    </source>
</evidence>
<dbReference type="Gene3D" id="3.40.190.10">
    <property type="entry name" value="Periplasmic binding protein-like II"/>
    <property type="match status" value="1"/>
</dbReference>
<name>A0AAV4MX92_CAEEX</name>
<keyword evidence="8" id="KW-0325">Glycoprotein</keyword>
<evidence type="ECO:0000256" key="1">
    <source>
        <dbReference type="ARBA" id="ARBA00004651"/>
    </source>
</evidence>
<evidence type="ECO:0000259" key="10">
    <source>
        <dbReference type="Pfam" id="PF00060"/>
    </source>
</evidence>
<gene>
    <name evidence="11" type="primary">AVEN_253671_1</name>
    <name evidence="11" type="ORF">CEXT_429311</name>
</gene>
<evidence type="ECO:0000256" key="4">
    <source>
        <dbReference type="ARBA" id="ARBA00022692"/>
    </source>
</evidence>
<comment type="caution">
    <text evidence="11">The sequence shown here is derived from an EMBL/GenBank/DDBJ whole genome shotgun (WGS) entry which is preliminary data.</text>
</comment>
<keyword evidence="6 9" id="KW-0472">Membrane</keyword>
<dbReference type="Proteomes" id="UP001054945">
    <property type="component" value="Unassembled WGS sequence"/>
</dbReference>
<dbReference type="GO" id="GO:0050906">
    <property type="term" value="P:detection of stimulus involved in sensory perception"/>
    <property type="evidence" value="ECO:0007669"/>
    <property type="project" value="UniProtKB-ARBA"/>
</dbReference>
<keyword evidence="4 9" id="KW-0812">Transmembrane</keyword>
<evidence type="ECO:0000256" key="6">
    <source>
        <dbReference type="ARBA" id="ARBA00023136"/>
    </source>
</evidence>
<comment type="similarity">
    <text evidence="2">Belongs to the glutamate-gated ion channel (TC 1.A.10.1) family.</text>
</comment>
<dbReference type="PANTHER" id="PTHR42643">
    <property type="entry name" value="IONOTROPIC RECEPTOR 20A-RELATED"/>
    <property type="match status" value="1"/>
</dbReference>
<evidence type="ECO:0000313" key="11">
    <source>
        <dbReference type="EMBL" id="GIX75986.1"/>
    </source>
</evidence>
<evidence type="ECO:0000313" key="12">
    <source>
        <dbReference type="Proteomes" id="UP001054945"/>
    </source>
</evidence>
<evidence type="ECO:0000256" key="2">
    <source>
        <dbReference type="ARBA" id="ARBA00008685"/>
    </source>
</evidence>
<dbReference type="InterPro" id="IPR001320">
    <property type="entry name" value="Iontro_rcpt_C"/>
</dbReference>
<comment type="subcellular location">
    <subcellularLocation>
        <location evidence="1">Cell membrane</location>
        <topology evidence="1">Multi-pass membrane protein</topology>
    </subcellularLocation>
</comment>
<evidence type="ECO:0000256" key="3">
    <source>
        <dbReference type="ARBA" id="ARBA00022475"/>
    </source>
</evidence>
<dbReference type="InterPro" id="IPR052192">
    <property type="entry name" value="Insect_Ionotropic_Sensory_Rcpt"/>
</dbReference>
<dbReference type="PANTHER" id="PTHR42643:SF24">
    <property type="entry name" value="IONOTROPIC RECEPTOR 60A"/>
    <property type="match status" value="1"/>
</dbReference>
<dbReference type="Pfam" id="PF00060">
    <property type="entry name" value="Lig_chan"/>
    <property type="match status" value="1"/>
</dbReference>
<proteinExistence type="inferred from homology"/>
<dbReference type="GO" id="GO:0015276">
    <property type="term" value="F:ligand-gated monoatomic ion channel activity"/>
    <property type="evidence" value="ECO:0007669"/>
    <property type="project" value="InterPro"/>
</dbReference>
<keyword evidence="5 9" id="KW-1133">Transmembrane helix</keyword>
<feature type="domain" description="Ionotropic glutamate receptor C-terminal" evidence="10">
    <location>
        <begin position="133"/>
        <end position="190"/>
    </location>
</feature>